<dbReference type="Proteomes" id="UP001589692">
    <property type="component" value="Unassembled WGS sequence"/>
</dbReference>
<accession>A0ABV6AH82</accession>
<evidence type="ECO:0000313" key="3">
    <source>
        <dbReference type="Proteomes" id="UP001589692"/>
    </source>
</evidence>
<keyword evidence="3" id="KW-1185">Reference proteome</keyword>
<evidence type="ECO:0000256" key="1">
    <source>
        <dbReference type="SAM" id="MobiDB-lite"/>
    </source>
</evidence>
<protein>
    <submittedName>
        <fullName evidence="2">Uncharacterized protein</fullName>
    </submittedName>
</protein>
<organism evidence="2 3">
    <name type="scientific">Rhizobium puerariae</name>
    <dbReference type="NCBI Taxonomy" id="1585791"/>
    <lineage>
        <taxon>Bacteria</taxon>
        <taxon>Pseudomonadati</taxon>
        <taxon>Pseudomonadota</taxon>
        <taxon>Alphaproteobacteria</taxon>
        <taxon>Hyphomicrobiales</taxon>
        <taxon>Rhizobiaceae</taxon>
        <taxon>Rhizobium/Agrobacterium group</taxon>
        <taxon>Rhizobium</taxon>
    </lineage>
</organism>
<comment type="caution">
    <text evidence="2">The sequence shown here is derived from an EMBL/GenBank/DDBJ whole genome shotgun (WGS) entry which is preliminary data.</text>
</comment>
<name>A0ABV6AH82_9HYPH</name>
<gene>
    <name evidence="2" type="ORF">ACFFP0_14050</name>
</gene>
<feature type="region of interest" description="Disordered" evidence="1">
    <location>
        <begin position="1"/>
        <end position="20"/>
    </location>
</feature>
<evidence type="ECO:0000313" key="2">
    <source>
        <dbReference type="EMBL" id="MFB9949983.1"/>
    </source>
</evidence>
<dbReference type="RefSeq" id="WP_377261695.1">
    <property type="nucleotide sequence ID" value="NZ_JBHMAA010000015.1"/>
</dbReference>
<dbReference type="EMBL" id="JBHMAA010000015">
    <property type="protein sequence ID" value="MFB9949983.1"/>
    <property type="molecule type" value="Genomic_DNA"/>
</dbReference>
<proteinExistence type="predicted"/>
<sequence length="93" mass="10358">MSRDKKLTYSHSPDDGWFESPGQKELRDNLVWCEDHCDGLFKVVLVTAKDPGSIPREVESSDPVNSYQMKLTSLDRSNGAFSALAVPLAKSTR</sequence>
<reference evidence="2 3" key="1">
    <citation type="submission" date="2024-09" db="EMBL/GenBank/DDBJ databases">
        <authorList>
            <person name="Sun Q."/>
            <person name="Mori K."/>
        </authorList>
    </citation>
    <scope>NUCLEOTIDE SEQUENCE [LARGE SCALE GENOMIC DNA]</scope>
    <source>
        <strain evidence="2 3">TBRC 4938</strain>
    </source>
</reference>